<evidence type="ECO:0000259" key="2">
    <source>
        <dbReference type="Pfam" id="PF04909"/>
    </source>
</evidence>
<keyword evidence="1" id="KW-0456">Lyase</keyword>
<evidence type="ECO:0000313" key="3">
    <source>
        <dbReference type="EMBL" id="RUT28260.1"/>
    </source>
</evidence>
<keyword evidence="4" id="KW-1185">Reference proteome</keyword>
<dbReference type="EMBL" id="RZNJ01000008">
    <property type="protein sequence ID" value="RUT28260.1"/>
    <property type="molecule type" value="Genomic_DNA"/>
</dbReference>
<protein>
    <submittedName>
        <fullName evidence="3">Amidohydrolase</fullName>
    </submittedName>
</protein>
<dbReference type="Pfam" id="PF04909">
    <property type="entry name" value="Amidohydro_2"/>
    <property type="match status" value="1"/>
</dbReference>
<dbReference type="OrthoDB" id="1407586at2"/>
<dbReference type="GO" id="GO:0016831">
    <property type="term" value="F:carboxy-lyase activity"/>
    <property type="evidence" value="ECO:0007669"/>
    <property type="project" value="InterPro"/>
</dbReference>
<dbReference type="InterPro" id="IPR006680">
    <property type="entry name" value="Amidohydro-rel"/>
</dbReference>
<evidence type="ECO:0000256" key="1">
    <source>
        <dbReference type="ARBA" id="ARBA00023239"/>
    </source>
</evidence>
<dbReference type="InterPro" id="IPR032465">
    <property type="entry name" value="ACMSD"/>
</dbReference>
<accession>A0A433X2K5</accession>
<dbReference type="SUPFAM" id="SSF51556">
    <property type="entry name" value="Metallo-dependent hydrolases"/>
    <property type="match status" value="1"/>
</dbReference>
<reference evidence="3 4" key="1">
    <citation type="journal article" date="2016" name="Int. J. Syst. Evol. Microbiol.">
        <title>Arsenicitalea aurantiaca gen. nov., sp. nov., a new member of the family Hyphomicrobiaceae, isolated from high-arsenic sediment.</title>
        <authorList>
            <person name="Mu Y."/>
            <person name="Zhou L."/>
            <person name="Zeng X.C."/>
            <person name="Liu L."/>
            <person name="Pan Y."/>
            <person name="Chen X."/>
            <person name="Wang J."/>
            <person name="Li S."/>
            <person name="Li W.J."/>
            <person name="Wang Y."/>
        </authorList>
    </citation>
    <scope>NUCLEOTIDE SEQUENCE [LARGE SCALE GENOMIC DNA]</scope>
    <source>
        <strain evidence="3 4">42-50</strain>
    </source>
</reference>
<dbReference type="RefSeq" id="WP_127189785.1">
    <property type="nucleotide sequence ID" value="NZ_RZNJ01000008.1"/>
</dbReference>
<feature type="domain" description="Amidohydrolase-related" evidence="2">
    <location>
        <begin position="3"/>
        <end position="275"/>
    </location>
</feature>
<dbReference type="PANTHER" id="PTHR21240">
    <property type="entry name" value="2-AMINO-3-CARBOXYLMUCONATE-6-SEMIALDEHYDE DECARBOXYLASE"/>
    <property type="match status" value="1"/>
</dbReference>
<dbReference type="Gene3D" id="3.20.20.140">
    <property type="entry name" value="Metal-dependent hydrolases"/>
    <property type="match status" value="1"/>
</dbReference>
<comment type="caution">
    <text evidence="3">The sequence shown here is derived from an EMBL/GenBank/DDBJ whole genome shotgun (WGS) entry which is preliminary data.</text>
</comment>
<dbReference type="AlphaFoldDB" id="A0A433X2K5"/>
<gene>
    <name evidence="3" type="ORF">EMQ25_16875</name>
</gene>
<evidence type="ECO:0000313" key="4">
    <source>
        <dbReference type="Proteomes" id="UP000281547"/>
    </source>
</evidence>
<keyword evidence="3" id="KW-0378">Hydrolase</keyword>
<organism evidence="3 4">
    <name type="scientific">Arsenicitalea aurantiaca</name>
    <dbReference type="NCBI Taxonomy" id="1783274"/>
    <lineage>
        <taxon>Bacteria</taxon>
        <taxon>Pseudomonadati</taxon>
        <taxon>Pseudomonadota</taxon>
        <taxon>Alphaproteobacteria</taxon>
        <taxon>Hyphomicrobiales</taxon>
        <taxon>Devosiaceae</taxon>
        <taxon>Arsenicitalea</taxon>
    </lineage>
</organism>
<dbReference type="GO" id="GO:0016787">
    <property type="term" value="F:hydrolase activity"/>
    <property type="evidence" value="ECO:0007669"/>
    <property type="project" value="UniProtKB-KW"/>
</dbReference>
<dbReference type="InterPro" id="IPR032466">
    <property type="entry name" value="Metal_Hydrolase"/>
</dbReference>
<proteinExistence type="predicted"/>
<name>A0A433X2K5_9HYPH</name>
<dbReference type="Proteomes" id="UP000281547">
    <property type="component" value="Unassembled WGS sequence"/>
</dbReference>
<sequence>MIVDCHVNIFERDQFTPPAVDLTGTARPGGVPMLADADTIYEALQGVDKAILFSPRYKDSVGIDGNDEVTAAAVAKYPDKFVGFACVDPRRPDYMELLEHAVGTLKLQGVKFGPIYNGVSLDDPRMDPVYAYCQKNDLPLTMHMGTTFARDTPLDAGRPIHVDAVAQRYPDLKMIMAHMGHPWIDECIVVARKRPNVYAEVSAICYRPWQFYQAMISAQEYLIADRNKIFWGTDFPFAQVDESLADLRNINRFVEGTPLPKVSNETIEGIIHSNPFDHWWHTPPRL</sequence>